<dbReference type="SMART" id="SM01152">
    <property type="entry name" value="DUF167"/>
    <property type="match status" value="1"/>
</dbReference>
<gene>
    <name evidence="2" type="ORF">ASZ90_013799</name>
</gene>
<dbReference type="AlphaFoldDB" id="A0A0W8F6N7"/>
<sequence>MDYAEALDSHPLGCIIRFEVVPGSSRLAVPSGFNPWRRSLEARLTEKPSRGRANRQLVEELARTLGVAESGIEVIKGEKSGRKLLLVKGIEKDRAVLILKPLLNQQRGR</sequence>
<dbReference type="InterPro" id="IPR036591">
    <property type="entry name" value="YggU-like_sf"/>
</dbReference>
<comment type="similarity">
    <text evidence="1">Belongs to the UPF0235 family.</text>
</comment>
<evidence type="ECO:0000256" key="1">
    <source>
        <dbReference type="ARBA" id="ARBA00010364"/>
    </source>
</evidence>
<proteinExistence type="inferred from homology"/>
<dbReference type="Gene3D" id="3.30.1200.10">
    <property type="entry name" value="YggU-like"/>
    <property type="match status" value="1"/>
</dbReference>
<comment type="caution">
    <text evidence="2">The sequence shown here is derived from an EMBL/GenBank/DDBJ whole genome shotgun (WGS) entry which is preliminary data.</text>
</comment>
<dbReference type="Pfam" id="PF02594">
    <property type="entry name" value="DUF167"/>
    <property type="match status" value="1"/>
</dbReference>
<accession>A0A0W8F6N7</accession>
<organism evidence="2">
    <name type="scientific">hydrocarbon metagenome</name>
    <dbReference type="NCBI Taxonomy" id="938273"/>
    <lineage>
        <taxon>unclassified sequences</taxon>
        <taxon>metagenomes</taxon>
        <taxon>ecological metagenomes</taxon>
    </lineage>
</organism>
<name>A0A0W8F6N7_9ZZZZ</name>
<dbReference type="SUPFAM" id="SSF69786">
    <property type="entry name" value="YggU-like"/>
    <property type="match status" value="1"/>
</dbReference>
<dbReference type="HAMAP" id="MF_00634">
    <property type="entry name" value="UPF0235"/>
    <property type="match status" value="1"/>
</dbReference>
<dbReference type="InterPro" id="IPR003746">
    <property type="entry name" value="DUF167"/>
</dbReference>
<protein>
    <submittedName>
        <fullName evidence="2">Uncharacterized protein</fullName>
    </submittedName>
</protein>
<dbReference type="EMBL" id="LNQE01001491">
    <property type="protein sequence ID" value="KUG16537.1"/>
    <property type="molecule type" value="Genomic_DNA"/>
</dbReference>
<reference evidence="2" key="1">
    <citation type="journal article" date="2015" name="Proc. Natl. Acad. Sci. U.S.A.">
        <title>Networks of energetic and metabolic interactions define dynamics in microbial communities.</title>
        <authorList>
            <person name="Embree M."/>
            <person name="Liu J.K."/>
            <person name="Al-Bassam M.M."/>
            <person name="Zengler K."/>
        </authorList>
    </citation>
    <scope>NUCLEOTIDE SEQUENCE</scope>
</reference>
<evidence type="ECO:0000313" key="2">
    <source>
        <dbReference type="EMBL" id="KUG16537.1"/>
    </source>
</evidence>
<dbReference type="NCBIfam" id="TIGR00251">
    <property type="entry name" value="DUF167 family protein"/>
    <property type="match status" value="1"/>
</dbReference>